<keyword evidence="13" id="KW-1185">Reference proteome</keyword>
<evidence type="ECO:0000256" key="10">
    <source>
        <dbReference type="SAM" id="MobiDB-lite"/>
    </source>
</evidence>
<comment type="subcellular location">
    <subcellularLocation>
        <location evidence="1">Mitochondrion inner membrane</location>
    </subcellularLocation>
</comment>
<dbReference type="GO" id="GO:0005743">
    <property type="term" value="C:mitochondrial inner membrane"/>
    <property type="evidence" value="ECO:0007669"/>
    <property type="project" value="UniProtKB-SubCell"/>
</dbReference>
<dbReference type="GO" id="GO:0000001">
    <property type="term" value="P:mitochondrion inheritance"/>
    <property type="evidence" value="ECO:0007669"/>
    <property type="project" value="InterPro"/>
</dbReference>
<dbReference type="Proteomes" id="UP000673691">
    <property type="component" value="Unassembled WGS sequence"/>
</dbReference>
<evidence type="ECO:0000256" key="11">
    <source>
        <dbReference type="SAM" id="Phobius"/>
    </source>
</evidence>
<evidence type="ECO:0000313" key="12">
    <source>
        <dbReference type="EMBL" id="KAG5459963.1"/>
    </source>
</evidence>
<sequence length="494" mass="54233">LHGVHGHLKNKTFEFIGIDNQPHANATRAHTRTRAHSVVNDLPPSPCANKFPGLVSGYVEARQTPGQKKRLSAHSETFWNARQPGMMYEALEAKRDQVVRVAVEPEDDGPVARGWVDARRPAGAGGAARRRSGAVTTSAAAARRPRLVANMASARTLLRPLLSAGLAARESATVALAAVAEPAGCTSFCRASRQSARYSTSYGKLPCAAPSAALAAALTKPGLLLRGGVPPAPGLHRERPPRNPHQPSGAAEAHAHAAHFAVTKGSFARLRLRLKIMLMKQIRPWTVDDFMAMFSWVFVANGLYIVLGTTSFVSIVLWVVNSLQFQEFVARRLGDYLTRETGVTVTFESAIVPNWKDGKISLRNVCFSRQRSLPAEGEAASQGLPKDDYMYYDLTVEQIDVTLDLMRWLDGILRDARIKGVRGTLDRSHLVYDPNAPTWPKRKAQPGDLQLESFTLEDLLVTILQVGNFRPYTISIFNADAPHGLRIQWLLYDL</sequence>
<keyword evidence="3 11" id="KW-0812">Transmembrane</keyword>
<keyword evidence="5" id="KW-0809">Transit peptide</keyword>
<dbReference type="PANTHER" id="PTHR31068">
    <property type="entry name" value="MITOCHONDRIAL DISTRIBUTION AND MORPHOLOGY PROTEIN 31"/>
    <property type="match status" value="1"/>
</dbReference>
<evidence type="ECO:0000256" key="4">
    <source>
        <dbReference type="ARBA" id="ARBA00022792"/>
    </source>
</evidence>
<feature type="region of interest" description="Disordered" evidence="10">
    <location>
        <begin position="229"/>
        <end position="250"/>
    </location>
</feature>
<evidence type="ECO:0000256" key="5">
    <source>
        <dbReference type="ARBA" id="ARBA00022946"/>
    </source>
</evidence>
<keyword evidence="8 11" id="KW-0472">Membrane</keyword>
<comment type="caution">
    <text evidence="12">The sequence shown here is derived from an EMBL/GenBank/DDBJ whole genome shotgun (WGS) entry which is preliminary data.</text>
</comment>
<dbReference type="OrthoDB" id="17678at2759"/>
<proteinExistence type="inferred from homology"/>
<dbReference type="EMBL" id="JAEFCI010006006">
    <property type="protein sequence ID" value="KAG5459963.1"/>
    <property type="molecule type" value="Genomic_DNA"/>
</dbReference>
<gene>
    <name evidence="12" type="ORF">BJ554DRAFT_8055</name>
</gene>
<dbReference type="AlphaFoldDB" id="A0A8H7ZVV7"/>
<dbReference type="InterPro" id="IPR012571">
    <property type="entry name" value="Mdm31/Mdm32"/>
</dbReference>
<keyword evidence="7" id="KW-0496">Mitochondrion</keyword>
<protein>
    <submittedName>
        <fullName evidence="12">Uncharacterized protein</fullName>
    </submittedName>
</protein>
<name>A0A8H7ZVV7_9FUNG</name>
<dbReference type="Pfam" id="PF08118">
    <property type="entry name" value="MDM31_MDM32"/>
    <property type="match status" value="1"/>
</dbReference>
<evidence type="ECO:0000256" key="9">
    <source>
        <dbReference type="ARBA" id="ARBA00025191"/>
    </source>
</evidence>
<feature type="transmembrane region" description="Helical" evidence="11">
    <location>
        <begin position="293"/>
        <end position="320"/>
    </location>
</feature>
<accession>A0A8H7ZVV7</accession>
<comment type="similarity">
    <text evidence="2">Belongs to the MDM31/MDM32 family.</text>
</comment>
<evidence type="ECO:0000256" key="2">
    <source>
        <dbReference type="ARBA" id="ARBA00005687"/>
    </source>
</evidence>
<evidence type="ECO:0000256" key="1">
    <source>
        <dbReference type="ARBA" id="ARBA00004273"/>
    </source>
</evidence>
<dbReference type="GO" id="GO:0007005">
    <property type="term" value="P:mitochondrion organization"/>
    <property type="evidence" value="ECO:0007669"/>
    <property type="project" value="InterPro"/>
</dbReference>
<reference evidence="12 13" key="1">
    <citation type="journal article" name="Sci. Rep.">
        <title>Genome-scale phylogenetic analyses confirm Olpidium as the closest living zoosporic fungus to the non-flagellated, terrestrial fungi.</title>
        <authorList>
            <person name="Chang Y."/>
            <person name="Rochon D."/>
            <person name="Sekimoto S."/>
            <person name="Wang Y."/>
            <person name="Chovatia M."/>
            <person name="Sandor L."/>
            <person name="Salamov A."/>
            <person name="Grigoriev I.V."/>
            <person name="Stajich J.E."/>
            <person name="Spatafora J.W."/>
        </authorList>
    </citation>
    <scope>NUCLEOTIDE SEQUENCE [LARGE SCALE GENOMIC DNA]</scope>
    <source>
        <strain evidence="12">S191</strain>
    </source>
</reference>
<keyword evidence="6 11" id="KW-1133">Transmembrane helix</keyword>
<evidence type="ECO:0000256" key="7">
    <source>
        <dbReference type="ARBA" id="ARBA00023128"/>
    </source>
</evidence>
<evidence type="ECO:0000256" key="8">
    <source>
        <dbReference type="ARBA" id="ARBA00023136"/>
    </source>
</evidence>
<dbReference type="PANTHER" id="PTHR31068:SF0">
    <property type="entry name" value="MITOCHONDRIAL DISTRIBUTION AND MORPHOLOGY PROTEIN 31"/>
    <property type="match status" value="1"/>
</dbReference>
<feature type="non-terminal residue" evidence="12">
    <location>
        <position position="1"/>
    </location>
</feature>
<organism evidence="12 13">
    <name type="scientific">Olpidium bornovanus</name>
    <dbReference type="NCBI Taxonomy" id="278681"/>
    <lineage>
        <taxon>Eukaryota</taxon>
        <taxon>Fungi</taxon>
        <taxon>Fungi incertae sedis</taxon>
        <taxon>Olpidiomycota</taxon>
        <taxon>Olpidiomycotina</taxon>
        <taxon>Olpidiomycetes</taxon>
        <taxon>Olpidiales</taxon>
        <taxon>Olpidiaceae</taxon>
        <taxon>Olpidium</taxon>
    </lineage>
</organism>
<comment type="function">
    <text evidence="9">Involved in the organization of the mitochondrial membranes and the global structure of the mitochondria. Also required for mitochondrial distribution and mobility as well as for the maintenance of mitochondrial DNA nucleoids structures.</text>
</comment>
<evidence type="ECO:0000313" key="13">
    <source>
        <dbReference type="Proteomes" id="UP000673691"/>
    </source>
</evidence>
<evidence type="ECO:0000256" key="6">
    <source>
        <dbReference type="ARBA" id="ARBA00022989"/>
    </source>
</evidence>
<feature type="non-terminal residue" evidence="12">
    <location>
        <position position="494"/>
    </location>
</feature>
<keyword evidence="4" id="KW-0999">Mitochondrion inner membrane</keyword>
<evidence type="ECO:0000256" key="3">
    <source>
        <dbReference type="ARBA" id="ARBA00022692"/>
    </source>
</evidence>